<dbReference type="PROSITE" id="PS52015">
    <property type="entry name" value="TONB_CTD"/>
    <property type="match status" value="1"/>
</dbReference>
<evidence type="ECO:0000256" key="5">
    <source>
        <dbReference type="ARBA" id="ARBA00022519"/>
    </source>
</evidence>
<feature type="domain" description="TonB C-terminal" evidence="12">
    <location>
        <begin position="185"/>
        <end position="278"/>
    </location>
</feature>
<keyword evidence="7" id="KW-0653">Protein transport</keyword>
<reference evidence="13 14" key="1">
    <citation type="submission" date="2016-03" db="EMBL/GenBank/DDBJ databases">
        <title>Draft genome sequence of Gluconobacter cerinus strain CECT 9110.</title>
        <authorList>
            <person name="Sainz F."/>
            <person name="Mas A."/>
            <person name="Torija M.J."/>
        </authorList>
    </citation>
    <scope>NUCLEOTIDE SEQUENCE [LARGE SCALE GENOMIC DNA]</scope>
    <source>
        <strain evidence="13 14">CECT 9110</strain>
    </source>
</reference>
<dbReference type="RefSeq" id="WP_064273676.1">
    <property type="nucleotide sequence ID" value="NZ_LUTU01000005.1"/>
</dbReference>
<dbReference type="EMBL" id="LUTU01000005">
    <property type="protein sequence ID" value="OAJ68078.1"/>
    <property type="molecule type" value="Genomic_DNA"/>
</dbReference>
<feature type="transmembrane region" description="Helical" evidence="11">
    <location>
        <begin position="30"/>
        <end position="50"/>
    </location>
</feature>
<keyword evidence="9 11" id="KW-0472">Membrane</keyword>
<evidence type="ECO:0000256" key="2">
    <source>
        <dbReference type="ARBA" id="ARBA00006555"/>
    </source>
</evidence>
<evidence type="ECO:0000313" key="13">
    <source>
        <dbReference type="EMBL" id="OAJ68078.1"/>
    </source>
</evidence>
<dbReference type="Gene3D" id="3.30.1150.10">
    <property type="match status" value="1"/>
</dbReference>
<evidence type="ECO:0000256" key="6">
    <source>
        <dbReference type="ARBA" id="ARBA00022692"/>
    </source>
</evidence>
<evidence type="ECO:0000313" key="14">
    <source>
        <dbReference type="Proteomes" id="UP000077786"/>
    </source>
</evidence>
<dbReference type="OrthoDB" id="8481221at2"/>
<dbReference type="InterPro" id="IPR037682">
    <property type="entry name" value="TonB_C"/>
</dbReference>
<dbReference type="Pfam" id="PF03544">
    <property type="entry name" value="TonB_C"/>
    <property type="match status" value="1"/>
</dbReference>
<comment type="subcellular location">
    <subcellularLocation>
        <location evidence="1">Cell inner membrane</location>
        <topology evidence="1">Single-pass membrane protein</topology>
        <orientation evidence="1">Periplasmic side</orientation>
    </subcellularLocation>
</comment>
<dbReference type="GO" id="GO:0015031">
    <property type="term" value="P:protein transport"/>
    <property type="evidence" value="ECO:0007669"/>
    <property type="project" value="UniProtKB-KW"/>
</dbReference>
<feature type="compositionally biased region" description="Pro residues" evidence="10">
    <location>
        <begin position="75"/>
        <end position="85"/>
    </location>
</feature>
<evidence type="ECO:0000256" key="9">
    <source>
        <dbReference type="ARBA" id="ARBA00023136"/>
    </source>
</evidence>
<evidence type="ECO:0000256" key="7">
    <source>
        <dbReference type="ARBA" id="ARBA00022927"/>
    </source>
</evidence>
<evidence type="ECO:0000256" key="11">
    <source>
        <dbReference type="SAM" id="Phobius"/>
    </source>
</evidence>
<comment type="caution">
    <text evidence="13">The sequence shown here is derived from an EMBL/GenBank/DDBJ whole genome shotgun (WGS) entry which is preliminary data.</text>
</comment>
<protein>
    <submittedName>
        <fullName evidence="13">Energy transducer TonB</fullName>
    </submittedName>
</protein>
<feature type="region of interest" description="Disordered" evidence="10">
    <location>
        <begin position="68"/>
        <end position="182"/>
    </location>
</feature>
<evidence type="ECO:0000256" key="8">
    <source>
        <dbReference type="ARBA" id="ARBA00022989"/>
    </source>
</evidence>
<comment type="similarity">
    <text evidence="2">Belongs to the TonB family.</text>
</comment>
<dbReference type="PANTHER" id="PTHR33446:SF2">
    <property type="entry name" value="PROTEIN TONB"/>
    <property type="match status" value="1"/>
</dbReference>
<dbReference type="GO" id="GO:0031992">
    <property type="term" value="F:energy transducer activity"/>
    <property type="evidence" value="ECO:0007669"/>
    <property type="project" value="TreeGrafter"/>
</dbReference>
<name>A0A1B6VLZ1_9PROT</name>
<accession>A0A1B6VLZ1</accession>
<dbReference type="Proteomes" id="UP000077786">
    <property type="component" value="Unassembled WGS sequence"/>
</dbReference>
<keyword evidence="4" id="KW-1003">Cell membrane</keyword>
<dbReference type="PANTHER" id="PTHR33446">
    <property type="entry name" value="PROTEIN TONB-RELATED"/>
    <property type="match status" value="1"/>
</dbReference>
<organism evidence="13 14">
    <name type="scientific">Gluconobacter cerinus</name>
    <dbReference type="NCBI Taxonomy" id="38307"/>
    <lineage>
        <taxon>Bacteria</taxon>
        <taxon>Pseudomonadati</taxon>
        <taxon>Pseudomonadota</taxon>
        <taxon>Alphaproteobacteria</taxon>
        <taxon>Acetobacterales</taxon>
        <taxon>Acetobacteraceae</taxon>
        <taxon>Gluconobacter</taxon>
    </lineage>
</organism>
<dbReference type="InterPro" id="IPR051045">
    <property type="entry name" value="TonB-dependent_transducer"/>
</dbReference>
<feature type="compositionally biased region" description="Low complexity" evidence="10">
    <location>
        <begin position="156"/>
        <end position="182"/>
    </location>
</feature>
<proteinExistence type="inferred from homology"/>
<evidence type="ECO:0000259" key="12">
    <source>
        <dbReference type="PROSITE" id="PS52015"/>
    </source>
</evidence>
<dbReference type="SUPFAM" id="SSF74653">
    <property type="entry name" value="TolA/TonB C-terminal domain"/>
    <property type="match status" value="1"/>
</dbReference>
<evidence type="ECO:0000256" key="10">
    <source>
        <dbReference type="SAM" id="MobiDB-lite"/>
    </source>
</evidence>
<dbReference type="InterPro" id="IPR006260">
    <property type="entry name" value="TonB/TolA_C"/>
</dbReference>
<evidence type="ECO:0000256" key="3">
    <source>
        <dbReference type="ARBA" id="ARBA00022448"/>
    </source>
</evidence>
<keyword evidence="8 11" id="KW-1133">Transmembrane helix</keyword>
<dbReference type="AlphaFoldDB" id="A0A1B6VLZ1"/>
<dbReference type="NCBIfam" id="TIGR01352">
    <property type="entry name" value="tonB_Cterm"/>
    <property type="match status" value="1"/>
</dbReference>
<keyword evidence="3" id="KW-0813">Transport</keyword>
<feature type="compositionally biased region" description="Pro residues" evidence="10">
    <location>
        <begin position="110"/>
        <end position="121"/>
    </location>
</feature>
<evidence type="ECO:0000256" key="4">
    <source>
        <dbReference type="ARBA" id="ARBA00022475"/>
    </source>
</evidence>
<keyword evidence="5" id="KW-0997">Cell inner membrane</keyword>
<dbReference type="GO" id="GO:0098797">
    <property type="term" value="C:plasma membrane protein complex"/>
    <property type="evidence" value="ECO:0007669"/>
    <property type="project" value="TreeGrafter"/>
</dbReference>
<evidence type="ECO:0000256" key="1">
    <source>
        <dbReference type="ARBA" id="ARBA00004383"/>
    </source>
</evidence>
<sequence length="278" mass="29755">MSSSHASLPTTFRDWYHSYQQTEDQRSVRVWGLSGAAMTVLTGVALWWAVTHVPPQVAAPSAAPPPAIAIDMSPMPTPAPAPPQEVDPGPQQMVTPPEPQPDTPQQVDAPPSPAPHPPVPVPKVEKVKVHKKTAKSLPQPVKPIPMQAPVADKMTAPPAADSTPSQSSSAASASHVSHSSNAPVTWQGDILARLERFKRYPADALAQHQEGTPVLFFVMDRRGHVLSAKIRKSGGFALLDEETLAVVRRAEPFPPPPEEIAGTTVSLTVPIEFSVEDQ</sequence>
<keyword evidence="6 11" id="KW-0812">Transmembrane</keyword>
<dbReference type="PATRIC" id="fig|38307.3.peg.800"/>
<gene>
    <name evidence="13" type="ORF">A0123_00779</name>
</gene>
<dbReference type="GO" id="GO:0055085">
    <property type="term" value="P:transmembrane transport"/>
    <property type="evidence" value="ECO:0007669"/>
    <property type="project" value="InterPro"/>
</dbReference>